<reference evidence="1" key="1">
    <citation type="submission" date="2016-07" db="EMBL/GenBank/DDBJ databases">
        <authorList>
            <person name="Bretaudeau A."/>
        </authorList>
    </citation>
    <scope>NUCLEOTIDE SEQUENCE</scope>
    <source>
        <strain evidence="1">Rice</strain>
        <tissue evidence="1">Whole body</tissue>
    </source>
</reference>
<accession>A0A2H1W0K2</accession>
<dbReference type="EMBL" id="ODYU01005600">
    <property type="protein sequence ID" value="SOQ46611.1"/>
    <property type="molecule type" value="Genomic_DNA"/>
</dbReference>
<gene>
    <name evidence="1" type="ORF">SFRICE_022643</name>
</gene>
<proteinExistence type="predicted"/>
<name>A0A2H1W0K2_SPOFR</name>
<sequence length="224" mass="24758">MLLNIEAPIFLQECKTYLHIINRLGFNGGVMSSSRLMNYQQSADDEKNILDLISMCASGENYPISSSALGVTRVSVRLSTIIGGHLWWPDGSLSARGTRHAIHTGLVLVGQRTALARCPQTHIYGGGRYGTFKCGRAMLRTNRPPRPEWYHGLTENQERGYQRPNYPPFSIFDTLTTLKFLTSKTLVTPLVFQVSLGGGDCIPSVRIGKPNPSVLCVAFRACLK</sequence>
<evidence type="ECO:0000313" key="1">
    <source>
        <dbReference type="EMBL" id="SOQ46611.1"/>
    </source>
</evidence>
<protein>
    <submittedName>
        <fullName evidence="1">SFRICE_022643</fullName>
    </submittedName>
</protein>
<organism evidence="1">
    <name type="scientific">Spodoptera frugiperda</name>
    <name type="common">Fall armyworm</name>
    <dbReference type="NCBI Taxonomy" id="7108"/>
    <lineage>
        <taxon>Eukaryota</taxon>
        <taxon>Metazoa</taxon>
        <taxon>Ecdysozoa</taxon>
        <taxon>Arthropoda</taxon>
        <taxon>Hexapoda</taxon>
        <taxon>Insecta</taxon>
        <taxon>Pterygota</taxon>
        <taxon>Neoptera</taxon>
        <taxon>Endopterygota</taxon>
        <taxon>Lepidoptera</taxon>
        <taxon>Glossata</taxon>
        <taxon>Ditrysia</taxon>
        <taxon>Noctuoidea</taxon>
        <taxon>Noctuidae</taxon>
        <taxon>Amphipyrinae</taxon>
        <taxon>Spodoptera</taxon>
    </lineage>
</organism>
<dbReference type="AlphaFoldDB" id="A0A2H1W0K2"/>